<accession>A0A1F6CCN5</accession>
<organism evidence="2 3">
    <name type="scientific">Handelsmanbacteria sp. (strain RIFCSPLOWO2_12_FULL_64_10)</name>
    <dbReference type="NCBI Taxonomy" id="1817868"/>
    <lineage>
        <taxon>Bacteria</taxon>
        <taxon>Candidatus Handelsmaniibacteriota</taxon>
    </lineage>
</organism>
<dbReference type="PANTHER" id="PTHR45947">
    <property type="entry name" value="SULFOQUINOVOSYL TRANSFERASE SQD2"/>
    <property type="match status" value="1"/>
</dbReference>
<comment type="caution">
    <text evidence="2">The sequence shown here is derived from an EMBL/GenBank/DDBJ whole genome shotgun (WGS) entry which is preliminary data.</text>
</comment>
<dbReference type="Gene3D" id="3.40.50.2000">
    <property type="entry name" value="Glycogen Phosphorylase B"/>
    <property type="match status" value="2"/>
</dbReference>
<dbReference type="AlphaFoldDB" id="A0A1F6CCN5"/>
<evidence type="ECO:0000313" key="2">
    <source>
        <dbReference type="EMBL" id="OGG46923.1"/>
    </source>
</evidence>
<dbReference type="Proteomes" id="UP000178606">
    <property type="component" value="Unassembled WGS sequence"/>
</dbReference>
<proteinExistence type="predicted"/>
<dbReference type="Pfam" id="PF13439">
    <property type="entry name" value="Glyco_transf_4"/>
    <property type="match status" value="1"/>
</dbReference>
<dbReference type="InterPro" id="IPR028098">
    <property type="entry name" value="Glyco_trans_4-like_N"/>
</dbReference>
<name>A0A1F6CCN5_HANXR</name>
<evidence type="ECO:0000313" key="3">
    <source>
        <dbReference type="Proteomes" id="UP000178606"/>
    </source>
</evidence>
<dbReference type="InterPro" id="IPR050194">
    <property type="entry name" value="Glycosyltransferase_grp1"/>
</dbReference>
<reference evidence="2 3" key="1">
    <citation type="journal article" date="2016" name="Nat. Commun.">
        <title>Thousands of microbial genomes shed light on interconnected biogeochemical processes in an aquifer system.</title>
        <authorList>
            <person name="Anantharaman K."/>
            <person name="Brown C.T."/>
            <person name="Hug L.A."/>
            <person name="Sharon I."/>
            <person name="Castelle C.J."/>
            <person name="Probst A.J."/>
            <person name="Thomas B.C."/>
            <person name="Singh A."/>
            <person name="Wilkins M.J."/>
            <person name="Karaoz U."/>
            <person name="Brodie E.L."/>
            <person name="Williams K.H."/>
            <person name="Hubbard S.S."/>
            <person name="Banfield J.F."/>
        </authorList>
    </citation>
    <scope>NUCLEOTIDE SEQUENCE [LARGE SCALE GENOMIC DNA]</scope>
    <source>
        <strain evidence="3">RIFCSPLOWO2_12_FULL_64_10</strain>
    </source>
</reference>
<dbReference type="Pfam" id="PF13692">
    <property type="entry name" value="Glyco_trans_1_4"/>
    <property type="match status" value="1"/>
</dbReference>
<sequence>MSRPIRILRIIDRLNVGGPTHHVALLTRRLEERGYRTTLVKGCVAGGEVEMADVIAETGVRPVHVPTLGRAMSWRDDPTSLVTLYRLIRQVRPDVVHTHKSKAGALGRVAARLAGVPVVVHTFHGHVFRGYFGPVASAAAVLLERLFGAWTDAVVAISPAQRRDLLGYRIAPPERVRCVPLGLRLDRFRRADRLAGQFRAEVGVAPAQPLAGYVGRLAPIKGVEVFLRAAARVLQSLPDARFVVVGDGERRPALEAEAEALGVAEAVRFTGYRQDADRVYASLDLFVLSSFNEGLPVTIIEALVAGCYVVASRVGGVPDLLTSERLGLTVEPGDPEALSGAMVRALSERRRVAEEDRDATRRRYDIDRLVEDLDGLYRRLLKRKGCRLDGFREDKDV</sequence>
<gene>
    <name evidence="2" type="ORF">A3F84_20905</name>
</gene>
<dbReference type="GO" id="GO:0016758">
    <property type="term" value="F:hexosyltransferase activity"/>
    <property type="evidence" value="ECO:0007669"/>
    <property type="project" value="TreeGrafter"/>
</dbReference>
<protein>
    <recommendedName>
        <fullName evidence="1">Glycosyltransferase subfamily 4-like N-terminal domain-containing protein</fullName>
    </recommendedName>
</protein>
<evidence type="ECO:0000259" key="1">
    <source>
        <dbReference type="Pfam" id="PF13439"/>
    </source>
</evidence>
<dbReference type="SUPFAM" id="SSF53756">
    <property type="entry name" value="UDP-Glycosyltransferase/glycogen phosphorylase"/>
    <property type="match status" value="1"/>
</dbReference>
<feature type="domain" description="Glycosyltransferase subfamily 4-like N-terminal" evidence="1">
    <location>
        <begin position="16"/>
        <end position="187"/>
    </location>
</feature>
<dbReference type="PANTHER" id="PTHR45947:SF3">
    <property type="entry name" value="SULFOQUINOVOSYL TRANSFERASE SQD2"/>
    <property type="match status" value="1"/>
</dbReference>
<dbReference type="EMBL" id="MFKF01000279">
    <property type="protein sequence ID" value="OGG46923.1"/>
    <property type="molecule type" value="Genomic_DNA"/>
</dbReference>